<evidence type="ECO:0000313" key="8">
    <source>
        <dbReference type="EMBL" id="PTB86873.1"/>
    </source>
</evidence>
<evidence type="ECO:0000256" key="2">
    <source>
        <dbReference type="ARBA" id="ARBA00022908"/>
    </source>
</evidence>
<dbReference type="Gene3D" id="1.10.443.10">
    <property type="entry name" value="Intergrase catalytic core"/>
    <property type="match status" value="1"/>
</dbReference>
<dbReference type="Pfam" id="PF00589">
    <property type="entry name" value="Phage_integrase"/>
    <property type="match status" value="1"/>
</dbReference>
<evidence type="ECO:0008006" key="9">
    <source>
        <dbReference type="Google" id="ProtNLM"/>
    </source>
</evidence>
<dbReference type="PANTHER" id="PTHR30629:SF2">
    <property type="entry name" value="PROPHAGE INTEGRASE INTS-RELATED"/>
    <property type="match status" value="1"/>
</dbReference>
<dbReference type="GO" id="GO:0003677">
    <property type="term" value="F:DNA binding"/>
    <property type="evidence" value="ECO:0007669"/>
    <property type="project" value="UniProtKB-UniRule"/>
</dbReference>
<dbReference type="GO" id="GO:0006310">
    <property type="term" value="P:DNA recombination"/>
    <property type="evidence" value="ECO:0007669"/>
    <property type="project" value="UniProtKB-KW"/>
</dbReference>
<evidence type="ECO:0000256" key="3">
    <source>
        <dbReference type="ARBA" id="ARBA00023125"/>
    </source>
</evidence>
<dbReference type="InterPro" id="IPR050808">
    <property type="entry name" value="Phage_Integrase"/>
</dbReference>
<dbReference type="InterPro" id="IPR010998">
    <property type="entry name" value="Integrase_recombinase_N"/>
</dbReference>
<dbReference type="InterPro" id="IPR002104">
    <property type="entry name" value="Integrase_catalytic"/>
</dbReference>
<dbReference type="PROSITE" id="PS51898">
    <property type="entry name" value="TYR_RECOMBINASE"/>
    <property type="match status" value="1"/>
</dbReference>
<sequence>MAKTSLAFTEARIKSIQPPESGRVEIYDTEVPKLCCRITAPGHKSYVVVGWDNQRQRGIRITLGNVSDLTMKSARELAIKTLSDLKSGIDVMARRQRDKTAQMSLEILLSEYLASRNLRQRTQAEYSVVLERHFADWKPLPLNKITEKMILDRHKILTGIGTATANSAMRVLRLLLRYAHAISIIESIPIDVLSRARLWHKPKRKDRIIPSDRLSDWLEAVEALENIRARVFLLTLLYMGYRTTELRQTRWADVDLRANTIILHDTKNGETHSLPMPTVLHEHFKDLKRQTGRSTWVFASEILPNQPMDSPKRSIKSICATTGIEFSPHDCRRTFATIAESVGVPLTIIKRLLNHSLDRDVTAGYIRTEINTVRDAIERVAQAIDNFR</sequence>
<dbReference type="PANTHER" id="PTHR30629">
    <property type="entry name" value="PROPHAGE INTEGRASE"/>
    <property type="match status" value="1"/>
</dbReference>
<evidence type="ECO:0000256" key="5">
    <source>
        <dbReference type="PROSITE-ProRule" id="PRU01248"/>
    </source>
</evidence>
<evidence type="ECO:0000256" key="4">
    <source>
        <dbReference type="ARBA" id="ARBA00023172"/>
    </source>
</evidence>
<reference evidence="8" key="1">
    <citation type="submission" date="2018-03" db="EMBL/GenBank/DDBJ databases">
        <title>Cross-interface Injection: A General Nanoliter Liquid Handling Method Applied to Single Cells Genome Amplification Automated Nanoliter Liquid Handling Applied to Single Cell Multiple Displacement Amplification.</title>
        <authorList>
            <person name="Yun J."/>
            <person name="Xu P."/>
            <person name="Xu J."/>
            <person name="Dai X."/>
            <person name="Wang Y."/>
            <person name="Zheng X."/>
            <person name="Cao C."/>
            <person name="Yi Q."/>
            <person name="Zhu Y."/>
            <person name="Wang L."/>
            <person name="Dong Z."/>
            <person name="Huang Y."/>
            <person name="Huang L."/>
            <person name="Du W."/>
        </authorList>
    </citation>
    <scope>NUCLEOTIDE SEQUENCE [LARGE SCALE GENOMIC DNA]</scope>
    <source>
        <strain evidence="8">Z-D3-2</strain>
    </source>
</reference>
<proteinExistence type="inferred from homology"/>
<dbReference type="PROSITE" id="PS51900">
    <property type="entry name" value="CB"/>
    <property type="match status" value="1"/>
</dbReference>
<keyword evidence="2" id="KW-0229">DNA integration</keyword>
<accession>A0A2T4CZ78</accession>
<dbReference type="InterPro" id="IPR044068">
    <property type="entry name" value="CB"/>
</dbReference>
<evidence type="ECO:0000259" key="7">
    <source>
        <dbReference type="PROSITE" id="PS51900"/>
    </source>
</evidence>
<gene>
    <name evidence="8" type="ORF">C9940_00645</name>
</gene>
<protein>
    <recommendedName>
        <fullName evidence="9">Integrase</fullName>
    </recommendedName>
</protein>
<dbReference type="GO" id="GO:0015074">
    <property type="term" value="P:DNA integration"/>
    <property type="evidence" value="ECO:0007669"/>
    <property type="project" value="UniProtKB-KW"/>
</dbReference>
<evidence type="ECO:0000259" key="6">
    <source>
        <dbReference type="PROSITE" id="PS51898"/>
    </source>
</evidence>
<dbReference type="InterPro" id="IPR025166">
    <property type="entry name" value="Integrase_DNA_bind_dom"/>
</dbReference>
<dbReference type="Gene3D" id="1.10.150.130">
    <property type="match status" value="1"/>
</dbReference>
<organism evidence="8">
    <name type="scientific">Pseudidiomarina aestuarii</name>
    <dbReference type="NCBI Taxonomy" id="624146"/>
    <lineage>
        <taxon>Bacteria</taxon>
        <taxon>Pseudomonadati</taxon>
        <taxon>Pseudomonadota</taxon>
        <taxon>Gammaproteobacteria</taxon>
        <taxon>Alteromonadales</taxon>
        <taxon>Idiomarinaceae</taxon>
        <taxon>Pseudidiomarina</taxon>
    </lineage>
</organism>
<keyword evidence="3 5" id="KW-0238">DNA-binding</keyword>
<keyword evidence="4" id="KW-0233">DNA recombination</keyword>
<evidence type="ECO:0000256" key="1">
    <source>
        <dbReference type="ARBA" id="ARBA00008857"/>
    </source>
</evidence>
<dbReference type="Pfam" id="PF13356">
    <property type="entry name" value="Arm-DNA-bind_3"/>
    <property type="match status" value="1"/>
</dbReference>
<comment type="similarity">
    <text evidence="1">Belongs to the 'phage' integrase family.</text>
</comment>
<dbReference type="EMBL" id="PYVN01000003">
    <property type="protein sequence ID" value="PTB86873.1"/>
    <property type="molecule type" value="Genomic_DNA"/>
</dbReference>
<dbReference type="AlphaFoldDB" id="A0A2T4CZ78"/>
<comment type="caution">
    <text evidence="8">The sequence shown here is derived from an EMBL/GenBank/DDBJ whole genome shotgun (WGS) entry which is preliminary data.</text>
</comment>
<dbReference type="InterPro" id="IPR038488">
    <property type="entry name" value="Integrase_DNA-bd_sf"/>
</dbReference>
<dbReference type="Gene3D" id="3.30.160.390">
    <property type="entry name" value="Integrase, DNA-binding domain"/>
    <property type="match status" value="1"/>
</dbReference>
<feature type="domain" description="Tyr recombinase" evidence="6">
    <location>
        <begin position="204"/>
        <end position="378"/>
    </location>
</feature>
<dbReference type="SUPFAM" id="SSF56349">
    <property type="entry name" value="DNA breaking-rejoining enzymes"/>
    <property type="match status" value="1"/>
</dbReference>
<dbReference type="InterPro" id="IPR013762">
    <property type="entry name" value="Integrase-like_cat_sf"/>
</dbReference>
<name>A0A2T4CZ78_9GAMM</name>
<dbReference type="InterPro" id="IPR011010">
    <property type="entry name" value="DNA_brk_join_enz"/>
</dbReference>
<feature type="domain" description="Core-binding (CB)" evidence="7">
    <location>
        <begin position="103"/>
        <end position="180"/>
    </location>
</feature>